<dbReference type="InterPro" id="IPR029404">
    <property type="entry name" value="CDIN1"/>
</dbReference>
<dbReference type="PANTHER" id="PTHR31661">
    <property type="entry name" value="SIMILAR TO CDNA SEQUENCE BC052040"/>
    <property type="match status" value="1"/>
</dbReference>
<dbReference type="Proteomes" id="UP001642464">
    <property type="component" value="Unassembled WGS sequence"/>
</dbReference>
<dbReference type="EMBL" id="CAXAMM010041561">
    <property type="protein sequence ID" value="CAK9099978.1"/>
    <property type="molecule type" value="Genomic_DNA"/>
</dbReference>
<organism evidence="7 8">
    <name type="scientific">Durusdinium trenchii</name>
    <dbReference type="NCBI Taxonomy" id="1381693"/>
    <lineage>
        <taxon>Eukaryota</taxon>
        <taxon>Sar</taxon>
        <taxon>Alveolata</taxon>
        <taxon>Dinophyceae</taxon>
        <taxon>Suessiales</taxon>
        <taxon>Symbiodiniaceae</taxon>
        <taxon>Durusdinium</taxon>
    </lineage>
</organism>
<proteinExistence type="predicted"/>
<feature type="compositionally biased region" description="Low complexity" evidence="6">
    <location>
        <begin position="54"/>
        <end position="66"/>
    </location>
</feature>
<accession>A0ABP0RHA6</accession>
<feature type="region of interest" description="Disordered" evidence="6">
    <location>
        <begin position="48"/>
        <end position="71"/>
    </location>
</feature>
<evidence type="ECO:0000256" key="4">
    <source>
        <dbReference type="ARBA" id="ARBA00023242"/>
    </source>
</evidence>
<keyword evidence="4" id="KW-0539">Nucleus</keyword>
<reference evidence="7 8" key="1">
    <citation type="submission" date="2024-02" db="EMBL/GenBank/DDBJ databases">
        <authorList>
            <person name="Chen Y."/>
            <person name="Shah S."/>
            <person name="Dougan E. K."/>
            <person name="Thang M."/>
            <person name="Chan C."/>
        </authorList>
    </citation>
    <scope>NUCLEOTIDE SEQUENCE [LARGE SCALE GENOMIC DNA]</scope>
</reference>
<evidence type="ECO:0000313" key="7">
    <source>
        <dbReference type="EMBL" id="CAK9099978.1"/>
    </source>
</evidence>
<dbReference type="PANTHER" id="PTHR31661:SF1">
    <property type="entry name" value="CDAN1-INTERACTING NUCLEASE 1"/>
    <property type="match status" value="1"/>
</dbReference>
<gene>
    <name evidence="7" type="ORF">SCF082_LOCUS46809</name>
</gene>
<name>A0ABP0RHA6_9DINO</name>
<dbReference type="Pfam" id="PF14811">
    <property type="entry name" value="TPD"/>
    <property type="match status" value="1"/>
</dbReference>
<sequence>MVGAPRTARLDHLLAALEEHFGQDRDEAQCFVWLDVLCTDLALLRGEPTELPPGSESSVRSSTGESMGDPAELAVERERRFFLKKGLGVMMGNFEERLFFFESLLAPKALERSWCVWEIYCASRSKNPLTILHGEASRRELLDLVLDADEDAEENPEGLGGLLARLADPMSAGHACSNPADGEILDRLISLLADDVKGVLSKEWALTATSVCEADYPKDARVLMRCGRLLAAAGVTDLAVSYFDRSCTLGQPKTLHQVHAMISVYRTERRFDAALELAERCFDIASANQGTEQCVEAARELALLAEVCHQAGEELRVQQALQRVLDTCDAIQPETDASLELREVALPGLAASFARSDKPLMAASMERDFARFLLDTNRVEEARPIARKALATFEERAPNEVESVVLLQEILADVVPGMQRWMDAATHDEVRSICRAVLAEPGDTKERLQAALPDAWLAARGVSWEAAVSVFQREYREEVMRTSLMHRKRAAQYLADVRGGERVLAVAERVRFSPYLLARMVVEHAENETRSRGAAGEKNVGRVLSRKELGAMMKDPSRISDVALREQVQECIDADPGNSPFFDRLRDTIGDEFEYLLEEKLRAHGILFQSETALRDMGMAKTPDVKLEVPIGILPDTPEAQGRAVFWIDSKAMFGDQNTHRDNLAQLQGYVNRFGPGMVIYWFGFVDDLHDDPDIFVVSDFPPQQKQIVLSSSGTHPGRLEHRS</sequence>
<comment type="subcellular location">
    <subcellularLocation>
        <location evidence="2">Cytoplasm</location>
    </subcellularLocation>
    <subcellularLocation>
        <location evidence="1">Nucleus</location>
    </subcellularLocation>
</comment>
<evidence type="ECO:0000256" key="2">
    <source>
        <dbReference type="ARBA" id="ARBA00004496"/>
    </source>
</evidence>
<comment type="caution">
    <text evidence="7">The sequence shown here is derived from an EMBL/GenBank/DDBJ whole genome shotgun (WGS) entry which is preliminary data.</text>
</comment>
<dbReference type="Gene3D" id="1.25.40.10">
    <property type="entry name" value="Tetratricopeptide repeat domain"/>
    <property type="match status" value="1"/>
</dbReference>
<keyword evidence="8" id="KW-1185">Reference proteome</keyword>
<evidence type="ECO:0000256" key="5">
    <source>
        <dbReference type="ARBA" id="ARBA00023480"/>
    </source>
</evidence>
<protein>
    <recommendedName>
        <fullName evidence="5">CDAN1-interacting nuclease 1</fullName>
    </recommendedName>
</protein>
<keyword evidence="3" id="KW-0963">Cytoplasm</keyword>
<dbReference type="InterPro" id="IPR011990">
    <property type="entry name" value="TPR-like_helical_dom_sf"/>
</dbReference>
<evidence type="ECO:0000256" key="6">
    <source>
        <dbReference type="SAM" id="MobiDB-lite"/>
    </source>
</evidence>
<evidence type="ECO:0000313" key="8">
    <source>
        <dbReference type="Proteomes" id="UP001642464"/>
    </source>
</evidence>
<evidence type="ECO:0000256" key="3">
    <source>
        <dbReference type="ARBA" id="ARBA00022490"/>
    </source>
</evidence>
<evidence type="ECO:0000256" key="1">
    <source>
        <dbReference type="ARBA" id="ARBA00004123"/>
    </source>
</evidence>